<comment type="subcellular location">
    <subcellularLocation>
        <location evidence="5">Cell membrane</location>
        <topology evidence="5">Multi-pass membrane protein</topology>
    </subcellularLocation>
    <subcellularLocation>
        <location evidence="1">Membrane</location>
        <topology evidence="1">Multi-pass membrane protein</topology>
    </subcellularLocation>
</comment>
<dbReference type="PANTHER" id="PTHR43483">
    <property type="entry name" value="MEMBRANE TRANSPORTER PROTEIN HI_0806-RELATED"/>
    <property type="match status" value="1"/>
</dbReference>
<comment type="similarity">
    <text evidence="5">Belongs to the 4-toluene sulfonate uptake permease (TSUP) (TC 2.A.102) family.</text>
</comment>
<keyword evidence="2 5" id="KW-0812">Transmembrane</keyword>
<evidence type="ECO:0000256" key="2">
    <source>
        <dbReference type="ARBA" id="ARBA00022692"/>
    </source>
</evidence>
<accession>A0ABQ4TBE9</accession>
<sequence>MGLLLILLIGLAAGLVSGIIGTGSSIILVPVLASVYGPKEAVPIMAVASVMANVARILAWWRAVEWRAVAAYAATGAPAAALGARTMLVLPPRAVDTAIGAFLLLMIPARHWLAARLLRLTLWHLAGAGALIGFLTGIVASTGPASVPVFLGYGLTKGPFIGTEAAGSLAVYASKALTFRDAGALPSASLMRGLAVGASLMGGAFLARPFVLRLAPETFRFVMDGLLLLSGASLLWGGLVRPALP</sequence>
<gene>
    <name evidence="6" type="ORF">LKMONMHP_2241</name>
</gene>
<reference evidence="6" key="1">
    <citation type="journal article" date="2021" name="Front. Microbiol.">
        <title>Comprehensive Comparative Genomics and Phenotyping of Methylobacterium Species.</title>
        <authorList>
            <person name="Alessa O."/>
            <person name="Ogura Y."/>
            <person name="Fujitani Y."/>
            <person name="Takami H."/>
            <person name="Hayashi T."/>
            <person name="Sahin N."/>
            <person name="Tani A."/>
        </authorList>
    </citation>
    <scope>NUCLEOTIDE SEQUENCE</scope>
    <source>
        <strain evidence="6">NBRC 15689</strain>
    </source>
</reference>
<feature type="transmembrane region" description="Helical" evidence="5">
    <location>
        <begin position="189"/>
        <end position="207"/>
    </location>
</feature>
<evidence type="ECO:0000256" key="5">
    <source>
        <dbReference type="RuleBase" id="RU363041"/>
    </source>
</evidence>
<keyword evidence="3 5" id="KW-1133">Transmembrane helix</keyword>
<dbReference type="PANTHER" id="PTHR43483:SF3">
    <property type="entry name" value="MEMBRANE TRANSPORTER PROTEIN HI_0806-RELATED"/>
    <property type="match status" value="1"/>
</dbReference>
<comment type="caution">
    <text evidence="6">The sequence shown here is derived from an EMBL/GenBank/DDBJ whole genome shotgun (WGS) entry which is preliminary data.</text>
</comment>
<feature type="transmembrane region" description="Helical" evidence="5">
    <location>
        <begin position="68"/>
        <end position="88"/>
    </location>
</feature>
<dbReference type="EMBL" id="BPQV01000005">
    <property type="protein sequence ID" value="GJE27382.1"/>
    <property type="molecule type" value="Genomic_DNA"/>
</dbReference>
<dbReference type="Proteomes" id="UP001055156">
    <property type="component" value="Unassembled WGS sequence"/>
</dbReference>
<evidence type="ECO:0000256" key="4">
    <source>
        <dbReference type="ARBA" id="ARBA00023136"/>
    </source>
</evidence>
<keyword evidence="7" id="KW-1185">Reference proteome</keyword>
<dbReference type="Pfam" id="PF01925">
    <property type="entry name" value="TauE"/>
    <property type="match status" value="1"/>
</dbReference>
<evidence type="ECO:0000313" key="7">
    <source>
        <dbReference type="Proteomes" id="UP001055156"/>
    </source>
</evidence>
<proteinExistence type="inferred from homology"/>
<feature type="transmembrane region" description="Helical" evidence="5">
    <location>
        <begin position="120"/>
        <end position="140"/>
    </location>
</feature>
<feature type="transmembrane region" description="Helical" evidence="5">
    <location>
        <begin position="219"/>
        <end position="239"/>
    </location>
</feature>
<organism evidence="6 7">
    <name type="scientific">Methylobacterium organophilum</name>
    <dbReference type="NCBI Taxonomy" id="410"/>
    <lineage>
        <taxon>Bacteria</taxon>
        <taxon>Pseudomonadati</taxon>
        <taxon>Pseudomonadota</taxon>
        <taxon>Alphaproteobacteria</taxon>
        <taxon>Hyphomicrobiales</taxon>
        <taxon>Methylobacteriaceae</taxon>
        <taxon>Methylobacterium</taxon>
    </lineage>
</organism>
<protein>
    <recommendedName>
        <fullName evidence="5">Probable membrane transporter protein</fullName>
    </recommendedName>
</protein>
<evidence type="ECO:0000313" key="6">
    <source>
        <dbReference type="EMBL" id="GJE27382.1"/>
    </source>
</evidence>
<dbReference type="RefSeq" id="WP_238311218.1">
    <property type="nucleotide sequence ID" value="NZ_BPQV01000005.1"/>
</dbReference>
<feature type="transmembrane region" description="Helical" evidence="5">
    <location>
        <begin position="94"/>
        <end position="113"/>
    </location>
</feature>
<evidence type="ECO:0000256" key="3">
    <source>
        <dbReference type="ARBA" id="ARBA00022989"/>
    </source>
</evidence>
<dbReference type="InterPro" id="IPR002781">
    <property type="entry name" value="TM_pro_TauE-like"/>
</dbReference>
<evidence type="ECO:0000256" key="1">
    <source>
        <dbReference type="ARBA" id="ARBA00004141"/>
    </source>
</evidence>
<keyword evidence="4 5" id="KW-0472">Membrane</keyword>
<name>A0ABQ4TBE9_METOR</name>
<reference evidence="6" key="2">
    <citation type="submission" date="2021-08" db="EMBL/GenBank/DDBJ databases">
        <authorList>
            <person name="Tani A."/>
            <person name="Ola A."/>
            <person name="Ogura Y."/>
            <person name="Katsura K."/>
            <person name="Hayashi T."/>
        </authorList>
    </citation>
    <scope>NUCLEOTIDE SEQUENCE</scope>
    <source>
        <strain evidence="6">NBRC 15689</strain>
    </source>
</reference>
<keyword evidence="5" id="KW-1003">Cell membrane</keyword>
<feature type="transmembrane region" description="Helical" evidence="5">
    <location>
        <begin position="42"/>
        <end position="61"/>
    </location>
</feature>